<dbReference type="PANTHER" id="PTHR17224:SF1">
    <property type="entry name" value="PEPTIDYL-TRNA HYDROLASE"/>
    <property type="match status" value="1"/>
</dbReference>
<dbReference type="Pfam" id="PF01195">
    <property type="entry name" value="Pept_tRNA_hydro"/>
    <property type="match status" value="1"/>
</dbReference>
<evidence type="ECO:0000256" key="5">
    <source>
        <dbReference type="ARBA" id="ARBA00038063"/>
    </source>
</evidence>
<evidence type="ECO:0000256" key="6">
    <source>
        <dbReference type="ARBA" id="ARBA00050038"/>
    </source>
</evidence>
<comment type="similarity">
    <text evidence="5">Belongs to the PTH family.</text>
</comment>
<accession>A0A7Z0D2W6</accession>
<name>A0A7Z0D2W6_9MICO</name>
<dbReference type="EMBL" id="JACBZP010000001">
    <property type="protein sequence ID" value="NYI67862.1"/>
    <property type="molecule type" value="Genomic_DNA"/>
</dbReference>
<dbReference type="AlphaFoldDB" id="A0A7Z0D2W6"/>
<keyword evidence="4" id="KW-0694">RNA-binding</keyword>
<keyword evidence="2" id="KW-0820">tRNA-binding</keyword>
<dbReference type="PANTHER" id="PTHR17224">
    <property type="entry name" value="PEPTIDYL-TRNA HYDROLASE"/>
    <property type="match status" value="1"/>
</dbReference>
<evidence type="ECO:0000256" key="3">
    <source>
        <dbReference type="ARBA" id="ARBA00022801"/>
    </source>
</evidence>
<dbReference type="InterPro" id="IPR018171">
    <property type="entry name" value="Pept_tRNA_hydro_CS"/>
</dbReference>
<evidence type="ECO:0000256" key="4">
    <source>
        <dbReference type="ARBA" id="ARBA00022884"/>
    </source>
</evidence>
<reference evidence="7 8" key="1">
    <citation type="submission" date="2020-07" db="EMBL/GenBank/DDBJ databases">
        <title>Sequencing the genomes of 1000 actinobacteria strains.</title>
        <authorList>
            <person name="Klenk H.-P."/>
        </authorList>
    </citation>
    <scope>NUCLEOTIDE SEQUENCE [LARGE SCALE GENOMIC DNA]</scope>
    <source>
        <strain evidence="7 8">DSM 26341</strain>
    </source>
</reference>
<gene>
    <name evidence="7" type="ORF">BJY26_002168</name>
</gene>
<protein>
    <recommendedName>
        <fullName evidence="6">Peptidyl-tRNA hydrolase</fullName>
        <ecNumber evidence="1">3.1.1.29</ecNumber>
    </recommendedName>
</protein>
<dbReference type="GO" id="GO:0000049">
    <property type="term" value="F:tRNA binding"/>
    <property type="evidence" value="ECO:0007669"/>
    <property type="project" value="UniProtKB-KW"/>
</dbReference>
<dbReference type="EC" id="3.1.1.29" evidence="1"/>
<dbReference type="SUPFAM" id="SSF53178">
    <property type="entry name" value="Peptidyl-tRNA hydrolase-like"/>
    <property type="match status" value="1"/>
</dbReference>
<proteinExistence type="inferred from homology"/>
<dbReference type="InterPro" id="IPR001328">
    <property type="entry name" value="Pept_tRNA_hydro"/>
</dbReference>
<dbReference type="PROSITE" id="PS01196">
    <property type="entry name" value="PEPT_TRNA_HYDROL_2"/>
    <property type="match status" value="1"/>
</dbReference>
<sequence>MVADALASRMGATFRTHKARAQVATGRLGTGPGGVPGPKTIVAKPSSFMNLSGGPVAALMKFFSLDVSSLIVVHDELDIPFDTLKLKRGGGDGGHNGLKSITAAIGSKDYLRVRVGISRPPGRMDAAAYVLKKFGTSERRDLPMALSDAADALEILTTEGLAKAQLKYHS</sequence>
<dbReference type="Gene3D" id="3.40.50.1470">
    <property type="entry name" value="Peptidyl-tRNA hydrolase"/>
    <property type="match status" value="1"/>
</dbReference>
<evidence type="ECO:0000313" key="7">
    <source>
        <dbReference type="EMBL" id="NYI67862.1"/>
    </source>
</evidence>
<evidence type="ECO:0000256" key="1">
    <source>
        <dbReference type="ARBA" id="ARBA00013260"/>
    </source>
</evidence>
<dbReference type="CDD" id="cd00462">
    <property type="entry name" value="PTH"/>
    <property type="match status" value="1"/>
</dbReference>
<evidence type="ECO:0000256" key="2">
    <source>
        <dbReference type="ARBA" id="ARBA00022555"/>
    </source>
</evidence>
<comment type="caution">
    <text evidence="7">The sequence shown here is derived from an EMBL/GenBank/DDBJ whole genome shotgun (WGS) entry which is preliminary data.</text>
</comment>
<dbReference type="NCBIfam" id="TIGR00447">
    <property type="entry name" value="pth"/>
    <property type="match status" value="1"/>
</dbReference>
<organism evidence="7 8">
    <name type="scientific">Spelaeicoccus albus</name>
    <dbReference type="NCBI Taxonomy" id="1280376"/>
    <lineage>
        <taxon>Bacteria</taxon>
        <taxon>Bacillati</taxon>
        <taxon>Actinomycetota</taxon>
        <taxon>Actinomycetes</taxon>
        <taxon>Micrococcales</taxon>
        <taxon>Brevibacteriaceae</taxon>
        <taxon>Spelaeicoccus</taxon>
    </lineage>
</organism>
<dbReference type="Proteomes" id="UP000539111">
    <property type="component" value="Unassembled WGS sequence"/>
</dbReference>
<keyword evidence="3 7" id="KW-0378">Hydrolase</keyword>
<dbReference type="GO" id="GO:0004045">
    <property type="term" value="F:peptidyl-tRNA hydrolase activity"/>
    <property type="evidence" value="ECO:0007669"/>
    <property type="project" value="UniProtKB-EC"/>
</dbReference>
<evidence type="ECO:0000313" key="8">
    <source>
        <dbReference type="Proteomes" id="UP000539111"/>
    </source>
</evidence>
<keyword evidence="8" id="KW-1185">Reference proteome</keyword>
<dbReference type="InterPro" id="IPR036416">
    <property type="entry name" value="Pept_tRNA_hydro_sf"/>
</dbReference>